<reference evidence="1" key="1">
    <citation type="journal article" date="2020" name="Stud. Mycol.">
        <title>101 Dothideomycetes genomes: a test case for predicting lifestyles and emergence of pathogens.</title>
        <authorList>
            <person name="Haridas S."/>
            <person name="Albert R."/>
            <person name="Binder M."/>
            <person name="Bloem J."/>
            <person name="Labutti K."/>
            <person name="Salamov A."/>
            <person name="Andreopoulos B."/>
            <person name="Baker S."/>
            <person name="Barry K."/>
            <person name="Bills G."/>
            <person name="Bluhm B."/>
            <person name="Cannon C."/>
            <person name="Castanera R."/>
            <person name="Culley D."/>
            <person name="Daum C."/>
            <person name="Ezra D."/>
            <person name="Gonzalez J."/>
            <person name="Henrissat B."/>
            <person name="Kuo A."/>
            <person name="Liang C."/>
            <person name="Lipzen A."/>
            <person name="Lutzoni F."/>
            <person name="Magnuson J."/>
            <person name="Mondo S."/>
            <person name="Nolan M."/>
            <person name="Ohm R."/>
            <person name="Pangilinan J."/>
            <person name="Park H.-J."/>
            <person name="Ramirez L."/>
            <person name="Alfaro M."/>
            <person name="Sun H."/>
            <person name="Tritt A."/>
            <person name="Yoshinaga Y."/>
            <person name="Zwiers L.-H."/>
            <person name="Turgeon B."/>
            <person name="Goodwin S."/>
            <person name="Spatafora J."/>
            <person name="Crous P."/>
            <person name="Grigoriev I."/>
        </authorList>
    </citation>
    <scope>NUCLEOTIDE SEQUENCE</scope>
    <source>
        <strain evidence="1">ATCC 200398</strain>
    </source>
</reference>
<sequence length="87" mass="9553">MKTNKHCVNRKSPRRAFALPAKPWSALAARIVNLLMSCIVSRARLVLRFPYTPSLPSSNIAAFPPDPPAHSGVRKPANCVQMCLRAS</sequence>
<evidence type="ECO:0000313" key="2">
    <source>
        <dbReference type="Proteomes" id="UP000799755"/>
    </source>
</evidence>
<accession>A0ACB6RFN3</accession>
<dbReference type="EMBL" id="MU003493">
    <property type="protein sequence ID" value="KAF2477140.1"/>
    <property type="molecule type" value="Genomic_DNA"/>
</dbReference>
<name>A0ACB6RFN3_9PLEO</name>
<comment type="caution">
    <text evidence="1">The sequence shown here is derived from an EMBL/GenBank/DDBJ whole genome shotgun (WGS) entry which is preliminary data.</text>
</comment>
<gene>
    <name evidence="1" type="ORF">BDR25DRAFT_349033</name>
</gene>
<dbReference type="Proteomes" id="UP000799755">
    <property type="component" value="Unassembled WGS sequence"/>
</dbReference>
<proteinExistence type="predicted"/>
<organism evidence="1 2">
    <name type="scientific">Lindgomyces ingoldianus</name>
    <dbReference type="NCBI Taxonomy" id="673940"/>
    <lineage>
        <taxon>Eukaryota</taxon>
        <taxon>Fungi</taxon>
        <taxon>Dikarya</taxon>
        <taxon>Ascomycota</taxon>
        <taxon>Pezizomycotina</taxon>
        <taxon>Dothideomycetes</taxon>
        <taxon>Pleosporomycetidae</taxon>
        <taxon>Pleosporales</taxon>
        <taxon>Lindgomycetaceae</taxon>
        <taxon>Lindgomyces</taxon>
    </lineage>
</organism>
<protein>
    <submittedName>
        <fullName evidence="1">Uncharacterized protein</fullName>
    </submittedName>
</protein>
<keyword evidence="2" id="KW-1185">Reference proteome</keyword>
<evidence type="ECO:0000313" key="1">
    <source>
        <dbReference type="EMBL" id="KAF2477140.1"/>
    </source>
</evidence>